<comment type="caution">
    <text evidence="6">The sequence shown here is derived from an EMBL/GenBank/DDBJ whole genome shotgun (WGS) entry which is preliminary data.</text>
</comment>
<evidence type="ECO:0000256" key="2">
    <source>
        <dbReference type="ARBA" id="ARBA00022692"/>
    </source>
</evidence>
<reference evidence="7" key="1">
    <citation type="submission" date="2023-07" db="EMBL/GenBank/DDBJ databases">
        <title>Novel Mycoplasma species identified in domestic and wild animals.</title>
        <authorList>
            <person name="Volokhov D.V."/>
            <person name="Furtak V.A."/>
            <person name="Zagorodnyaya T.A."/>
        </authorList>
    </citation>
    <scope>NUCLEOTIDE SEQUENCE [LARGE SCALE GENOMIC DNA]</scope>
    <source>
        <strain evidence="7">92-19</strain>
    </source>
</reference>
<accession>A0ABT2PZN3</accession>
<evidence type="ECO:0000256" key="4">
    <source>
        <dbReference type="ARBA" id="ARBA00023136"/>
    </source>
</evidence>
<gene>
    <name evidence="6" type="ORF">N7603_05830</name>
</gene>
<name>A0ABT2PZN3_9MOLU</name>
<keyword evidence="4 5" id="KW-0472">Membrane</keyword>
<evidence type="ECO:0000256" key="5">
    <source>
        <dbReference type="SAM" id="Phobius"/>
    </source>
</evidence>
<dbReference type="PANTHER" id="PTHR20855:SF3">
    <property type="entry name" value="LD03007P"/>
    <property type="match status" value="1"/>
</dbReference>
<sequence>MKLRPFQSLGEEIANAVSHGLGALFGIIALIMMLIKADHGNEVFGALVFGLSIIILYTMSTLYHAFKRDTKVKRLFKRFDHISIYILIGGTFAPIFIMVVEKPLGWYLLIGQWVLIAIGATMKAIHIHKFQIPHLLLYIILGWSGLTLIGPLFDLSVYAFYFILAGGIAYTVGVIFYALSKVFKYSHFIWHIFVFLGTLFHFIAIYGYLL</sequence>
<evidence type="ECO:0000256" key="1">
    <source>
        <dbReference type="ARBA" id="ARBA00004141"/>
    </source>
</evidence>
<evidence type="ECO:0000256" key="3">
    <source>
        <dbReference type="ARBA" id="ARBA00022989"/>
    </source>
</evidence>
<proteinExistence type="predicted"/>
<keyword evidence="3 5" id="KW-1133">Transmembrane helix</keyword>
<evidence type="ECO:0000313" key="7">
    <source>
        <dbReference type="Proteomes" id="UP001209076"/>
    </source>
</evidence>
<dbReference type="RefSeq" id="WP_262096441.1">
    <property type="nucleotide sequence ID" value="NZ_JAOEGN010000010.1"/>
</dbReference>
<keyword evidence="7" id="KW-1185">Reference proteome</keyword>
<feature type="transmembrane region" description="Helical" evidence="5">
    <location>
        <begin position="12"/>
        <end position="37"/>
    </location>
</feature>
<dbReference type="InterPro" id="IPR004254">
    <property type="entry name" value="AdipoR/HlyIII-related"/>
</dbReference>
<evidence type="ECO:0000313" key="6">
    <source>
        <dbReference type="EMBL" id="MCU0105172.1"/>
    </source>
</evidence>
<protein>
    <submittedName>
        <fullName evidence="6">Hemolysin III family protein</fullName>
    </submittedName>
</protein>
<dbReference type="Pfam" id="PF03006">
    <property type="entry name" value="HlyIII"/>
    <property type="match status" value="1"/>
</dbReference>
<feature type="transmembrane region" description="Helical" evidence="5">
    <location>
        <begin position="43"/>
        <end position="62"/>
    </location>
</feature>
<feature type="transmembrane region" description="Helical" evidence="5">
    <location>
        <begin position="82"/>
        <end position="100"/>
    </location>
</feature>
<feature type="transmembrane region" description="Helical" evidence="5">
    <location>
        <begin position="159"/>
        <end position="179"/>
    </location>
</feature>
<dbReference type="Proteomes" id="UP001209076">
    <property type="component" value="Unassembled WGS sequence"/>
</dbReference>
<feature type="transmembrane region" description="Helical" evidence="5">
    <location>
        <begin position="135"/>
        <end position="153"/>
    </location>
</feature>
<keyword evidence="2 5" id="KW-0812">Transmembrane</keyword>
<comment type="subcellular location">
    <subcellularLocation>
        <location evidence="1">Membrane</location>
        <topology evidence="1">Multi-pass membrane protein</topology>
    </subcellularLocation>
</comment>
<dbReference type="PANTHER" id="PTHR20855">
    <property type="entry name" value="ADIPOR/PROGESTIN RECEPTOR-RELATED"/>
    <property type="match status" value="1"/>
</dbReference>
<feature type="transmembrane region" description="Helical" evidence="5">
    <location>
        <begin position="188"/>
        <end position="209"/>
    </location>
</feature>
<dbReference type="EMBL" id="JAOEGN010000010">
    <property type="protein sequence ID" value="MCU0105172.1"/>
    <property type="molecule type" value="Genomic_DNA"/>
</dbReference>
<organism evidence="6 7">
    <name type="scientific">Paracholeplasma vituli</name>
    <dbReference type="NCBI Taxonomy" id="69473"/>
    <lineage>
        <taxon>Bacteria</taxon>
        <taxon>Bacillati</taxon>
        <taxon>Mycoplasmatota</taxon>
        <taxon>Mollicutes</taxon>
        <taxon>Acholeplasmatales</taxon>
        <taxon>Acholeplasmataceae</taxon>
        <taxon>Paracholeplasma</taxon>
    </lineage>
</organism>
<feature type="transmembrane region" description="Helical" evidence="5">
    <location>
        <begin position="106"/>
        <end position="123"/>
    </location>
</feature>